<comment type="subcellular location">
    <subcellularLocation>
        <location evidence="9">Cytoplasm</location>
    </subcellularLocation>
</comment>
<feature type="domain" description="Uracil-DNA glycosylase-like" evidence="12">
    <location>
        <begin position="50"/>
        <end position="211"/>
    </location>
</feature>
<evidence type="ECO:0000256" key="11">
    <source>
        <dbReference type="RuleBase" id="RU003780"/>
    </source>
</evidence>
<keyword evidence="15" id="KW-1185">Reference proteome</keyword>
<keyword evidence="13" id="KW-0808">Transferase</keyword>
<evidence type="ECO:0000313" key="14">
    <source>
        <dbReference type="EMBL" id="WXA14471.1"/>
    </source>
</evidence>
<dbReference type="SMART" id="SM00987">
    <property type="entry name" value="UreE_C"/>
    <property type="match status" value="1"/>
</dbReference>
<dbReference type="EMBL" id="CP136924">
    <property type="protein sequence ID" value="WXA03105.1"/>
    <property type="molecule type" value="Genomic_DNA"/>
</dbReference>
<keyword evidence="9" id="KW-0963">Cytoplasm</keyword>
<dbReference type="InterPro" id="IPR036895">
    <property type="entry name" value="Uracil-DNA_glycosylase-like_sf"/>
</dbReference>
<evidence type="ECO:0000256" key="7">
    <source>
        <dbReference type="ARBA" id="ARBA00022801"/>
    </source>
</evidence>
<evidence type="ECO:0000256" key="4">
    <source>
        <dbReference type="ARBA" id="ARBA00012030"/>
    </source>
</evidence>
<dbReference type="HAMAP" id="MF_00148">
    <property type="entry name" value="UDG"/>
    <property type="match status" value="1"/>
</dbReference>
<evidence type="ECO:0000256" key="5">
    <source>
        <dbReference type="ARBA" id="ARBA00018429"/>
    </source>
</evidence>
<comment type="function">
    <text evidence="2 9 11">Excises uracil residues from the DNA which can arise as a result of misincorporation of dUMP residues by DNA polymerase or due to deamination of cytosine.</text>
</comment>
<dbReference type="KEGG" id="mcaa:R3L15_06200"/>
<dbReference type="Proteomes" id="UP001368318">
    <property type="component" value="Chromosome"/>
</dbReference>
<comment type="catalytic activity">
    <reaction evidence="1 9 11">
        <text>Hydrolyzes single-stranded DNA or mismatched double-stranded DNA and polynucleotides, releasing free uracil.</text>
        <dbReference type="EC" id="3.2.2.27"/>
    </reaction>
</comment>
<evidence type="ECO:0000256" key="3">
    <source>
        <dbReference type="ARBA" id="ARBA00008184"/>
    </source>
</evidence>
<evidence type="ECO:0000256" key="9">
    <source>
        <dbReference type="HAMAP-Rule" id="MF_00148"/>
    </source>
</evidence>
<dbReference type="GO" id="GO:0005737">
    <property type="term" value="C:cytoplasm"/>
    <property type="evidence" value="ECO:0007669"/>
    <property type="project" value="UniProtKB-SubCell"/>
</dbReference>
<dbReference type="SMART" id="SM00986">
    <property type="entry name" value="UDG"/>
    <property type="match status" value="1"/>
</dbReference>
<reference evidence="14 15" key="1">
    <citation type="submission" date="2023-10" db="EMBL/GenBank/DDBJ databases">
        <title>Culture-based analysis of two novel bacteria associated with mangrove crab gills.</title>
        <authorList>
            <person name="Yang X."/>
            <person name="Garuglieri E."/>
            <person name="Van Goethem M.W."/>
            <person name="Fusi M."/>
            <person name="Marasco R."/>
            <person name="Daffonchio D.G."/>
        </authorList>
    </citation>
    <scope>NUCLEOTIDE SEQUENCE</scope>
    <source>
        <strain evidence="14">UG2-1</strain>
        <strain evidence="13">UG2-2</strain>
        <strain evidence="15">UG2_2</strain>
    </source>
</reference>
<evidence type="ECO:0000256" key="8">
    <source>
        <dbReference type="ARBA" id="ARBA00023204"/>
    </source>
</evidence>
<accession>A0AAU6PAW4</accession>
<dbReference type="NCBIfam" id="NF003592">
    <property type="entry name" value="PRK05254.1-5"/>
    <property type="match status" value="1"/>
</dbReference>
<keyword evidence="14" id="KW-0326">Glycosidase</keyword>
<keyword evidence="8 9" id="KW-0234">DNA repair</keyword>
<evidence type="ECO:0000313" key="15">
    <source>
        <dbReference type="Proteomes" id="UP001368318"/>
    </source>
</evidence>
<dbReference type="RefSeq" id="WP_338733906.1">
    <property type="nucleotide sequence ID" value="NZ_CP136924.1"/>
</dbReference>
<dbReference type="Pfam" id="PF03167">
    <property type="entry name" value="UDG"/>
    <property type="match status" value="1"/>
</dbReference>
<dbReference type="GO" id="GO:0004844">
    <property type="term" value="F:uracil DNA N-glycosylase activity"/>
    <property type="evidence" value="ECO:0007669"/>
    <property type="project" value="UniProtKB-UniRule"/>
</dbReference>
<proteinExistence type="inferred from homology"/>
<gene>
    <name evidence="9" type="primary">ung</name>
    <name evidence="14" type="ORF">R3L15_06200</name>
    <name evidence="13" type="ORF">R3L16_01200</name>
</gene>
<evidence type="ECO:0000256" key="6">
    <source>
        <dbReference type="ARBA" id="ARBA00022763"/>
    </source>
</evidence>
<dbReference type="InterPro" id="IPR002043">
    <property type="entry name" value="UDG_fam1"/>
</dbReference>
<evidence type="ECO:0000256" key="10">
    <source>
        <dbReference type="PROSITE-ProRule" id="PRU10072"/>
    </source>
</evidence>
<organism evidence="14">
    <name type="scientific">Mangrovimonas cancribranchiae</name>
    <dbReference type="NCBI Taxonomy" id="3080055"/>
    <lineage>
        <taxon>Bacteria</taxon>
        <taxon>Pseudomonadati</taxon>
        <taxon>Bacteroidota</taxon>
        <taxon>Flavobacteriia</taxon>
        <taxon>Flavobacteriales</taxon>
        <taxon>Flavobacteriaceae</taxon>
        <taxon>Mangrovimonas</taxon>
    </lineage>
</organism>
<keyword evidence="13" id="KW-0548">Nucleotidyltransferase</keyword>
<dbReference type="NCBIfam" id="NF003589">
    <property type="entry name" value="PRK05254.1-2"/>
    <property type="match status" value="1"/>
</dbReference>
<evidence type="ECO:0000313" key="13">
    <source>
        <dbReference type="EMBL" id="WXA03105.1"/>
    </source>
</evidence>
<dbReference type="EMBL" id="CP136925">
    <property type="protein sequence ID" value="WXA14471.1"/>
    <property type="molecule type" value="Genomic_DNA"/>
</dbReference>
<dbReference type="AlphaFoldDB" id="A0AAU6PAW4"/>
<keyword evidence="7 9" id="KW-0378">Hydrolase</keyword>
<dbReference type="PANTHER" id="PTHR11264">
    <property type="entry name" value="URACIL-DNA GLYCOSYLASE"/>
    <property type="match status" value="1"/>
</dbReference>
<dbReference type="PROSITE" id="PS00130">
    <property type="entry name" value="U_DNA_GLYCOSYLASE"/>
    <property type="match status" value="1"/>
</dbReference>
<dbReference type="Gene3D" id="3.40.470.10">
    <property type="entry name" value="Uracil-DNA glycosylase-like domain"/>
    <property type="match status" value="1"/>
</dbReference>
<sequence>MNVKINDSWKPYLQAEFEKTYFKNLVSFIKSDYQKHTCYPPGSLIFSAFNHCSFNDVKVVIIGQDPYHGPNQANGLCFSVTDDVPHPPSLINIFKEIEKDIHVSYPKSGNLERWADQGVLLLNATLTVRAGQAGSHQNKGWETFTDAVIKTISDNKKHVVFLLWGGYAKKKTRLIDGKKHHILTSGHPSPLSANRGYWFNNKHFSKTNSLLEQDGAQPISW</sequence>
<dbReference type="NCBIfam" id="NF003588">
    <property type="entry name" value="PRK05254.1-1"/>
    <property type="match status" value="1"/>
</dbReference>
<dbReference type="CDD" id="cd10027">
    <property type="entry name" value="UDG-F1-like"/>
    <property type="match status" value="1"/>
</dbReference>
<dbReference type="FunFam" id="3.40.470.10:FF:000001">
    <property type="entry name" value="Uracil-DNA glycosylase"/>
    <property type="match status" value="1"/>
</dbReference>
<dbReference type="SUPFAM" id="SSF52141">
    <property type="entry name" value="Uracil-DNA glycosylase-like"/>
    <property type="match status" value="1"/>
</dbReference>
<dbReference type="EC" id="3.2.2.27" evidence="4 9"/>
<name>A0AAU6PAW4_9FLAO</name>
<feature type="active site" description="Proton acceptor" evidence="9 10">
    <location>
        <position position="65"/>
    </location>
</feature>
<protein>
    <recommendedName>
        <fullName evidence="5 9">Uracil-DNA glycosylase</fullName>
        <shortName evidence="9">UDG</shortName>
        <ecNumber evidence="4 9">3.2.2.27</ecNumber>
    </recommendedName>
</protein>
<keyword evidence="6 9" id="KW-0227">DNA damage</keyword>
<evidence type="ECO:0000256" key="2">
    <source>
        <dbReference type="ARBA" id="ARBA00002631"/>
    </source>
</evidence>
<dbReference type="PANTHER" id="PTHR11264:SF0">
    <property type="entry name" value="URACIL-DNA GLYCOSYLASE"/>
    <property type="match status" value="1"/>
</dbReference>
<dbReference type="InterPro" id="IPR005122">
    <property type="entry name" value="Uracil-DNA_glycosylase-like"/>
</dbReference>
<dbReference type="NCBIfam" id="NF003591">
    <property type="entry name" value="PRK05254.1-4"/>
    <property type="match status" value="1"/>
</dbReference>
<dbReference type="GO" id="GO:0016779">
    <property type="term" value="F:nucleotidyltransferase activity"/>
    <property type="evidence" value="ECO:0007669"/>
    <property type="project" value="UniProtKB-KW"/>
</dbReference>
<dbReference type="InterPro" id="IPR018085">
    <property type="entry name" value="Ura-DNA_Glyclase_AS"/>
</dbReference>
<dbReference type="GO" id="GO:0097510">
    <property type="term" value="P:base-excision repair, AP site formation via deaminated base removal"/>
    <property type="evidence" value="ECO:0007669"/>
    <property type="project" value="TreeGrafter"/>
</dbReference>
<evidence type="ECO:0000259" key="12">
    <source>
        <dbReference type="SMART" id="SM00986"/>
    </source>
</evidence>
<evidence type="ECO:0000256" key="1">
    <source>
        <dbReference type="ARBA" id="ARBA00001400"/>
    </source>
</evidence>
<comment type="similarity">
    <text evidence="3 9 11">Belongs to the uracil-DNA glycosylase (UDG) superfamily. UNG family.</text>
</comment>
<dbReference type="NCBIfam" id="TIGR00628">
    <property type="entry name" value="ung"/>
    <property type="match status" value="1"/>
</dbReference>